<sequence length="300" mass="31035">MKKLTLTRTMKKLALLLFLIFSAGIGFSRTLITSATANGAANSITINWGETDVSINPPSVTLNRYQIKYKPVGGIETTIDNISSSLRTYTLTGLASGQTYEIELIEVIRVILPPSPFNVLPYMDSQSGSGVSTVALNAPPIAVCTPLTVSVGANCLATVTAAQIGAGSSDPNGDAITYSITPTGPFGVGVYNISLTVTDIYGSSSTCTNTLTVVDSEAPKVLLKDAVVNINAAGVGVLSLADVNAGITDNCGVASINLSRIHFSCVDLGFHWITVTVTDAAGNTTTGLCRVNVKDAAAPN</sequence>
<name>A0AAE3KX83_9BACT</name>
<feature type="domain" description="Fibronectin type-III" evidence="1">
    <location>
        <begin position="38"/>
        <end position="105"/>
    </location>
</feature>
<evidence type="ECO:0000259" key="1">
    <source>
        <dbReference type="Pfam" id="PF00041"/>
    </source>
</evidence>
<keyword evidence="3" id="KW-1185">Reference proteome</keyword>
<dbReference type="CDD" id="cd00063">
    <property type="entry name" value="FN3"/>
    <property type="match status" value="1"/>
</dbReference>
<protein>
    <submittedName>
        <fullName evidence="2">Fibronectin type III domain-containing protein</fullName>
    </submittedName>
</protein>
<dbReference type="EMBL" id="RJUF01000159">
    <property type="protein sequence ID" value="MCP9764320.1"/>
    <property type="molecule type" value="Genomic_DNA"/>
</dbReference>
<dbReference type="InterPro" id="IPR013783">
    <property type="entry name" value="Ig-like_fold"/>
</dbReference>
<dbReference type="SUPFAM" id="SSF49265">
    <property type="entry name" value="Fibronectin type III"/>
    <property type="match status" value="1"/>
</dbReference>
<evidence type="ECO:0000313" key="2">
    <source>
        <dbReference type="EMBL" id="MCP9764320.1"/>
    </source>
</evidence>
<comment type="caution">
    <text evidence="2">The sequence shown here is derived from an EMBL/GenBank/DDBJ whole genome shotgun (WGS) entry which is preliminary data.</text>
</comment>
<evidence type="ECO:0000313" key="3">
    <source>
        <dbReference type="Proteomes" id="UP001204144"/>
    </source>
</evidence>
<dbReference type="Gene3D" id="2.60.40.10">
    <property type="entry name" value="Immunoglobulins"/>
    <property type="match status" value="1"/>
</dbReference>
<dbReference type="Proteomes" id="UP001204144">
    <property type="component" value="Unassembled WGS sequence"/>
</dbReference>
<dbReference type="AlphaFoldDB" id="A0AAE3KX83"/>
<dbReference type="InterPro" id="IPR036116">
    <property type="entry name" value="FN3_sf"/>
</dbReference>
<reference evidence="2 3" key="1">
    <citation type="submission" date="2018-11" db="EMBL/GenBank/DDBJ databases">
        <title>Novel bacteria species description.</title>
        <authorList>
            <person name="Han J.-H."/>
        </authorList>
    </citation>
    <scope>NUCLEOTIDE SEQUENCE [LARGE SCALE GENOMIC DNA]</scope>
    <source>
        <strain evidence="2 3">KCTC23259</strain>
    </source>
</reference>
<dbReference type="Pfam" id="PF00041">
    <property type="entry name" value="fn3"/>
    <property type="match status" value="1"/>
</dbReference>
<dbReference type="InterPro" id="IPR003961">
    <property type="entry name" value="FN3_dom"/>
</dbReference>
<organism evidence="2 3">
    <name type="scientific">Lacihabitans soyangensis</name>
    <dbReference type="NCBI Taxonomy" id="869394"/>
    <lineage>
        <taxon>Bacteria</taxon>
        <taxon>Pseudomonadati</taxon>
        <taxon>Bacteroidota</taxon>
        <taxon>Cytophagia</taxon>
        <taxon>Cytophagales</taxon>
        <taxon>Leadbetterellaceae</taxon>
        <taxon>Lacihabitans</taxon>
    </lineage>
</organism>
<proteinExistence type="predicted"/>
<accession>A0AAE3KX83</accession>
<feature type="non-terminal residue" evidence="2">
    <location>
        <position position="300"/>
    </location>
</feature>
<gene>
    <name evidence="2" type="ORF">EGI31_15345</name>
</gene>